<feature type="compositionally biased region" description="Acidic residues" evidence="11">
    <location>
        <begin position="942"/>
        <end position="969"/>
    </location>
</feature>
<dbReference type="InterPro" id="IPR029149">
    <property type="entry name" value="Creatin/AminoP/Spt16_N"/>
</dbReference>
<name>A0A0L0DV63_THETB</name>
<dbReference type="Gene3D" id="2.30.29.30">
    <property type="entry name" value="Pleckstrin-homology domain (PH domain)/Phosphotyrosine-binding domain (PTB)"/>
    <property type="match status" value="1"/>
</dbReference>
<evidence type="ECO:0000256" key="5">
    <source>
        <dbReference type="ARBA" id="ARBA00023015"/>
    </source>
</evidence>
<keyword evidence="16" id="KW-1185">Reference proteome</keyword>
<dbReference type="InterPro" id="IPR013953">
    <property type="entry name" value="FACT_SPT16_M"/>
</dbReference>
<dbReference type="InterPro" id="IPR013719">
    <property type="entry name" value="RTT106/SPT16-like_middle_dom"/>
</dbReference>
<gene>
    <name evidence="15" type="ORF">AMSG_02201</name>
</gene>
<organism evidence="15 16">
    <name type="scientific">Thecamonas trahens ATCC 50062</name>
    <dbReference type="NCBI Taxonomy" id="461836"/>
    <lineage>
        <taxon>Eukaryota</taxon>
        <taxon>Apusozoa</taxon>
        <taxon>Apusomonadida</taxon>
        <taxon>Apusomonadidae</taxon>
        <taxon>Thecamonas</taxon>
    </lineage>
</organism>
<dbReference type="SMART" id="SM01287">
    <property type="entry name" value="Rtt106"/>
    <property type="match status" value="1"/>
</dbReference>
<evidence type="ECO:0000256" key="9">
    <source>
        <dbReference type="ARBA" id="ARBA00023242"/>
    </source>
</evidence>
<feature type="compositionally biased region" description="Basic and acidic residues" evidence="11">
    <location>
        <begin position="996"/>
        <end position="1014"/>
    </location>
</feature>
<sequence>MADFVLNVEVFEKRMGRVLESWSKDNTNEGLWNGADVLVLAAGKSTAASAASKPVTMQTWLFDVELPDCVILATSAKELTVCSSQKKVDILRQLARDGSPFTFDFLVRNKADGNAANWSAMLAKIANSRQGSRLGICGGEKAETLLTGKFAKSFFAAIRGAGVPLVAIDTALSAELVTKDEVETANIRKAAELAAAVVNSVTVKRIEVVLDKGTAVTHAQLSTEAANAFTSPSAAGLTGFDDELADMSYTPMIQSGADVRAGALVAPSGAPLAKRGVFLVSMGGRYNLYNANVARSVLVNATDKVDASFAILRAAHQFCISAATPGKTFAALYEETLAFVEAKEEGLGRKLAANFGSSIGIELVEPDYVLGPSCTARIRAGMVLNISLAFRKLSDKKSKRAEMRKFELALADTVLVAPDGPVNLTAAVPYEIVYVLDDTAETEAARAARLAEAKAALDAQAVLDERLRKRGSAQTETSAADEQRIRDHQSELAQKTLEEAIARHSGEAAARASSTSSAIAKINSYPTPAAFPRAARPDAIFVDISAETVFLPIYGHAVPFHVSTIKSASKSDEGEYVYVRFNFVTPTASGKKRAFEDPHSMFVREVSFRVPMTHARNLNTSLRHVQELRKRIAAREKDRRERADLVDQERLRLLKGPIPRLSSVEIRPRLAGRKEIGVLEAHANGLRFTSRTGARVDIIYANIRHAFFQPSKSELIVLIHFHLHNPIMVGKKKTKDVQFLQMAYNVERNLSGRNARSAFDIDELEDEQRERRERAKKNANFKKFAEAVEAVVETNKPDLDLQFDVPYRDLGFHGVPERSTVFLQPTVNCLVHLVETPFVVITIDDIEIVHFERVRFSLRNFDMVIVWKDYSKAPLHINSIESKYLDAIKEWLDGNNVKFYEGQANLNWTAVMKHITDDVPGFFTDGGWSFLEDDDEEEEEVIADSDESEFEPSGDDDDDDDEFEFESGEGTESSYSAISNPDDELSEEGLDDEALEREARREDMKRSRRERDDVLGSSRPSKRSKHR</sequence>
<protein>
    <recommendedName>
        <fullName evidence="10">FACT complex subunit</fullName>
    </recommendedName>
</protein>
<dbReference type="InterPro" id="IPR040258">
    <property type="entry name" value="Spt16"/>
</dbReference>
<evidence type="ECO:0000313" key="16">
    <source>
        <dbReference type="Proteomes" id="UP000054408"/>
    </source>
</evidence>
<comment type="subunit">
    <text evidence="10">Component of the FACT complex.</text>
</comment>
<comment type="subcellular location">
    <subcellularLocation>
        <location evidence="10">Nucleus</location>
    </subcellularLocation>
    <subcellularLocation>
        <location evidence="10">Chromosome</location>
    </subcellularLocation>
</comment>
<keyword evidence="8 10" id="KW-0234">DNA repair</keyword>
<dbReference type="FunFam" id="2.30.29.30:FF:000017">
    <property type="entry name" value="FACT complex subunit SPT16"/>
    <property type="match status" value="1"/>
</dbReference>
<dbReference type="InterPro" id="IPR036005">
    <property type="entry name" value="Creatinase/aminopeptidase-like"/>
</dbReference>
<keyword evidence="4 10" id="KW-0227">DNA damage</keyword>
<keyword evidence="9 10" id="KW-0539">Nucleus</keyword>
<dbReference type="Proteomes" id="UP000054408">
    <property type="component" value="Unassembled WGS sequence"/>
</dbReference>
<evidence type="ECO:0000256" key="6">
    <source>
        <dbReference type="ARBA" id="ARBA00023054"/>
    </source>
</evidence>
<dbReference type="GO" id="GO:0035101">
    <property type="term" value="C:FACT complex"/>
    <property type="evidence" value="ECO:0007669"/>
    <property type="project" value="UniProtKB-UniRule"/>
</dbReference>
<dbReference type="GeneID" id="25561896"/>
<keyword evidence="7 10" id="KW-0804">Transcription</keyword>
<dbReference type="SUPFAM" id="SSF55920">
    <property type="entry name" value="Creatinase/aminopeptidase"/>
    <property type="match status" value="1"/>
</dbReference>
<dbReference type="Gene3D" id="3.40.350.10">
    <property type="entry name" value="Creatinase/prolidase N-terminal domain"/>
    <property type="match status" value="1"/>
</dbReference>
<evidence type="ECO:0000256" key="8">
    <source>
        <dbReference type="ARBA" id="ARBA00023204"/>
    </source>
</evidence>
<dbReference type="PANTHER" id="PTHR13980:SF15">
    <property type="entry name" value="FACT COMPLEX SUBUNIT SPT16"/>
    <property type="match status" value="1"/>
</dbReference>
<dbReference type="InterPro" id="IPR000994">
    <property type="entry name" value="Pept_M24"/>
</dbReference>
<dbReference type="Gene3D" id="3.90.230.10">
    <property type="entry name" value="Creatinase/methionine aminopeptidase superfamily"/>
    <property type="match status" value="1"/>
</dbReference>
<feature type="region of interest" description="Disordered" evidence="11">
    <location>
        <begin position="942"/>
        <end position="1027"/>
    </location>
</feature>
<accession>A0A0L0DV63</accession>
<evidence type="ECO:0000256" key="11">
    <source>
        <dbReference type="SAM" id="MobiDB-lite"/>
    </source>
</evidence>
<feature type="domain" description="FACT complex subunit SPT16 N-terminal lobe" evidence="12">
    <location>
        <begin position="6"/>
        <end position="172"/>
    </location>
</feature>
<dbReference type="FunFam" id="2.30.29.210:FF:000001">
    <property type="entry name" value="FACT complex subunit spt16"/>
    <property type="match status" value="1"/>
</dbReference>
<dbReference type="SMART" id="SM01286">
    <property type="entry name" value="SPT16"/>
    <property type="match status" value="1"/>
</dbReference>
<evidence type="ECO:0000256" key="2">
    <source>
        <dbReference type="ARBA" id="ARBA00022454"/>
    </source>
</evidence>
<feature type="domain" description="FACT complex subunit SPT16 middle" evidence="13">
    <location>
        <begin position="540"/>
        <end position="688"/>
    </location>
</feature>
<dbReference type="EMBL" id="GL349440">
    <property type="protein sequence ID" value="KNC56189.1"/>
    <property type="molecule type" value="Genomic_DNA"/>
</dbReference>
<evidence type="ECO:0000256" key="3">
    <source>
        <dbReference type="ARBA" id="ARBA00022705"/>
    </source>
</evidence>
<dbReference type="GO" id="GO:0031491">
    <property type="term" value="F:nucleosome binding"/>
    <property type="evidence" value="ECO:0007669"/>
    <property type="project" value="TreeGrafter"/>
</dbReference>
<dbReference type="AlphaFoldDB" id="A0A0L0DV63"/>
<evidence type="ECO:0000256" key="4">
    <source>
        <dbReference type="ARBA" id="ARBA00022763"/>
    </source>
</evidence>
<evidence type="ECO:0000256" key="7">
    <source>
        <dbReference type="ARBA" id="ARBA00023163"/>
    </source>
</evidence>
<reference evidence="15 16" key="1">
    <citation type="submission" date="2010-05" db="EMBL/GenBank/DDBJ databases">
        <title>The Genome Sequence of Thecamonas trahens ATCC 50062.</title>
        <authorList>
            <consortium name="The Broad Institute Genome Sequencing Platform"/>
            <person name="Russ C."/>
            <person name="Cuomo C."/>
            <person name="Shea T."/>
            <person name="Young S.K."/>
            <person name="Zeng Q."/>
            <person name="Koehrsen M."/>
            <person name="Haas B."/>
            <person name="Borodovsky M."/>
            <person name="Guigo R."/>
            <person name="Alvarado L."/>
            <person name="Berlin A."/>
            <person name="Bochicchio J."/>
            <person name="Borenstein D."/>
            <person name="Chapman S."/>
            <person name="Chen Z."/>
            <person name="Freedman E."/>
            <person name="Gellesch M."/>
            <person name="Goldberg J."/>
            <person name="Griggs A."/>
            <person name="Gujja S."/>
            <person name="Heilman E."/>
            <person name="Heiman D."/>
            <person name="Hepburn T."/>
            <person name="Howarth C."/>
            <person name="Jen D."/>
            <person name="Larson L."/>
            <person name="Mehta T."/>
            <person name="Park D."/>
            <person name="Pearson M."/>
            <person name="Roberts A."/>
            <person name="Saif S."/>
            <person name="Shenoy N."/>
            <person name="Sisk P."/>
            <person name="Stolte C."/>
            <person name="Sykes S."/>
            <person name="Thomson T."/>
            <person name="Walk T."/>
            <person name="White J."/>
            <person name="Yandava C."/>
            <person name="Burger G."/>
            <person name="Gray M.W."/>
            <person name="Holland P.W.H."/>
            <person name="King N."/>
            <person name="Lang F.B.F."/>
            <person name="Roger A.J."/>
            <person name="Ruiz-Trillo I."/>
            <person name="Lander E."/>
            <person name="Nusbaum C."/>
        </authorList>
    </citation>
    <scope>NUCLEOTIDE SEQUENCE [LARGE SCALE GENOMIC DNA]</scope>
    <source>
        <strain evidence="15 16">ATCC 50062</strain>
    </source>
</reference>
<feature type="compositionally biased region" description="Acidic residues" evidence="11">
    <location>
        <begin position="981"/>
        <end position="995"/>
    </location>
</feature>
<keyword evidence="2 10" id="KW-0158">Chromosome</keyword>
<evidence type="ECO:0000256" key="10">
    <source>
        <dbReference type="RuleBase" id="RU367052"/>
    </source>
</evidence>
<dbReference type="Pfam" id="PF24824">
    <property type="entry name" value="PH_SPT16"/>
    <property type="match status" value="1"/>
</dbReference>
<evidence type="ECO:0000259" key="12">
    <source>
        <dbReference type="SMART" id="SM01285"/>
    </source>
</evidence>
<dbReference type="GO" id="GO:0006260">
    <property type="term" value="P:DNA replication"/>
    <property type="evidence" value="ECO:0007669"/>
    <property type="project" value="UniProtKB-KW"/>
</dbReference>
<evidence type="ECO:0000256" key="1">
    <source>
        <dbReference type="ARBA" id="ARBA00010779"/>
    </source>
</evidence>
<dbReference type="InterPro" id="IPR029148">
    <property type="entry name" value="FACT-SPT16_Nlobe"/>
</dbReference>
<dbReference type="eggNOG" id="KOG1189">
    <property type="taxonomic scope" value="Eukaryota"/>
</dbReference>
<dbReference type="PANTHER" id="PTHR13980">
    <property type="entry name" value="CDC68 RELATED"/>
    <property type="match status" value="1"/>
</dbReference>
<keyword evidence="5 10" id="KW-0805">Transcription regulation</keyword>
<dbReference type="InterPro" id="IPR056595">
    <property type="entry name" value="Fact-SPT16_PH"/>
</dbReference>
<dbReference type="InterPro" id="IPR011993">
    <property type="entry name" value="PH-like_dom_sf"/>
</dbReference>
<keyword evidence="6" id="KW-0175">Coiled coil</keyword>
<evidence type="ECO:0000259" key="14">
    <source>
        <dbReference type="SMART" id="SM01287"/>
    </source>
</evidence>
<evidence type="ECO:0000259" key="13">
    <source>
        <dbReference type="SMART" id="SM01286"/>
    </source>
</evidence>
<dbReference type="Pfam" id="PF08644">
    <property type="entry name" value="SPT16"/>
    <property type="match status" value="1"/>
</dbReference>
<dbReference type="GO" id="GO:0006368">
    <property type="term" value="P:transcription elongation by RNA polymerase II"/>
    <property type="evidence" value="ECO:0007669"/>
    <property type="project" value="TreeGrafter"/>
</dbReference>
<comment type="function">
    <text evidence="10">Component of the FACT complex, a general chromatin factor that acts to reorganize nucleosomes. The FACT complex is involved in multiple processes that require DNA as a template such as mRNA elongation, DNA replication and DNA repair. During transcription elongation the FACT complex acts as a histone chaperone that both destabilizes and restores nucleosomal structure. It facilitates the passage of RNA polymerase II and transcription by promoting the dissociation of one histone H2A-H2B dimer from the nucleosome, then subsequently promotes the reestablishment of the nucleosome following the passage of RNA polymerase II.</text>
</comment>
<dbReference type="RefSeq" id="XP_013761219.1">
    <property type="nucleotide sequence ID" value="XM_013905765.1"/>
</dbReference>
<dbReference type="STRING" id="461836.A0A0L0DV63"/>
<dbReference type="Pfam" id="PF08512">
    <property type="entry name" value="Rttp106-like_middle"/>
    <property type="match status" value="1"/>
</dbReference>
<dbReference type="Pfam" id="PF14826">
    <property type="entry name" value="FACT-Spt16_Nlob"/>
    <property type="match status" value="1"/>
</dbReference>
<comment type="similarity">
    <text evidence="1 10">Belongs to the peptidase M24 family. SPT16 subfamily.</text>
</comment>
<dbReference type="OrthoDB" id="10251642at2759"/>
<dbReference type="GO" id="GO:0006281">
    <property type="term" value="P:DNA repair"/>
    <property type="evidence" value="ECO:0007669"/>
    <property type="project" value="UniProtKB-UniRule"/>
</dbReference>
<proteinExistence type="inferred from homology"/>
<dbReference type="Gene3D" id="2.30.29.150">
    <property type="match status" value="1"/>
</dbReference>
<dbReference type="OMA" id="DWCLSAR"/>
<dbReference type="SMART" id="SM01285">
    <property type="entry name" value="FACT-Spt16_Nlob"/>
    <property type="match status" value="1"/>
</dbReference>
<feature type="domain" description="Histone chaperone RTT106/FACT complex subunit SPT16-like middle" evidence="14">
    <location>
        <begin position="812"/>
        <end position="902"/>
    </location>
</feature>
<evidence type="ECO:0000313" key="15">
    <source>
        <dbReference type="EMBL" id="KNC56189.1"/>
    </source>
</evidence>
<dbReference type="Gene3D" id="2.30.29.210">
    <property type="entry name" value="FACT complex subunit Spt16p/Cdc68p"/>
    <property type="match status" value="1"/>
</dbReference>
<dbReference type="Pfam" id="PF00557">
    <property type="entry name" value="Peptidase_M24"/>
    <property type="match status" value="1"/>
</dbReference>
<keyword evidence="3 10" id="KW-0235">DNA replication</keyword>